<evidence type="ECO:0000256" key="1">
    <source>
        <dbReference type="ARBA" id="ARBA00004141"/>
    </source>
</evidence>
<comment type="similarity">
    <text evidence="5">Belongs to the SAT4 family.</text>
</comment>
<dbReference type="OrthoDB" id="3934549at2759"/>
<feature type="region of interest" description="Disordered" evidence="6">
    <location>
        <begin position="285"/>
        <end position="337"/>
    </location>
</feature>
<keyword evidence="3 7" id="KW-1133">Transmembrane helix</keyword>
<evidence type="ECO:0000313" key="9">
    <source>
        <dbReference type="EMBL" id="TKA83957.1"/>
    </source>
</evidence>
<feature type="compositionally biased region" description="Basic and acidic residues" evidence="6">
    <location>
        <begin position="304"/>
        <end position="321"/>
    </location>
</feature>
<feature type="transmembrane region" description="Helical" evidence="7">
    <location>
        <begin position="20"/>
        <end position="40"/>
    </location>
</feature>
<feature type="transmembrane region" description="Helical" evidence="7">
    <location>
        <begin position="242"/>
        <end position="266"/>
    </location>
</feature>
<feature type="transmembrane region" description="Helical" evidence="7">
    <location>
        <begin position="176"/>
        <end position="199"/>
    </location>
</feature>
<comment type="subcellular location">
    <subcellularLocation>
        <location evidence="1">Membrane</location>
        <topology evidence="1">Multi-pass membrane protein</topology>
    </subcellularLocation>
</comment>
<comment type="caution">
    <text evidence="9">The sequence shown here is derived from an EMBL/GenBank/DDBJ whole genome shotgun (WGS) entry which is preliminary data.</text>
</comment>
<dbReference type="EMBL" id="NAJQ01000001">
    <property type="protein sequence ID" value="TKA83957.1"/>
    <property type="molecule type" value="Genomic_DNA"/>
</dbReference>
<evidence type="ECO:0000256" key="5">
    <source>
        <dbReference type="ARBA" id="ARBA00038359"/>
    </source>
</evidence>
<dbReference type="AlphaFoldDB" id="A0A4U0Y392"/>
<feature type="transmembrane region" description="Helical" evidence="7">
    <location>
        <begin position="96"/>
        <end position="118"/>
    </location>
</feature>
<dbReference type="PANTHER" id="PTHR33048:SF96">
    <property type="entry name" value="INTEGRAL MEMBRANE PROTEIN"/>
    <property type="match status" value="1"/>
</dbReference>
<accession>A0A4U0Y392</accession>
<keyword evidence="2 7" id="KW-0812">Transmembrane</keyword>
<keyword evidence="10" id="KW-1185">Reference proteome</keyword>
<dbReference type="InterPro" id="IPR052337">
    <property type="entry name" value="SAT4-like"/>
</dbReference>
<proteinExistence type="inferred from homology"/>
<dbReference type="Pfam" id="PF20684">
    <property type="entry name" value="Fung_rhodopsin"/>
    <property type="match status" value="1"/>
</dbReference>
<reference evidence="9 10" key="1">
    <citation type="submission" date="2017-03" db="EMBL/GenBank/DDBJ databases">
        <title>Genomes of endolithic fungi from Antarctica.</title>
        <authorList>
            <person name="Coleine C."/>
            <person name="Masonjones S."/>
            <person name="Stajich J.E."/>
        </authorList>
    </citation>
    <scope>NUCLEOTIDE SEQUENCE [LARGE SCALE GENOMIC DNA]</scope>
    <source>
        <strain evidence="9 10">CCFEE 5184</strain>
    </source>
</reference>
<gene>
    <name evidence="9" type="ORF">B0A55_00238</name>
</gene>
<feature type="transmembrane region" description="Helical" evidence="7">
    <location>
        <begin position="211"/>
        <end position="230"/>
    </location>
</feature>
<keyword evidence="4 7" id="KW-0472">Membrane</keyword>
<sequence length="360" mass="39785">MASTRPDPLPPNTDIGPMMVAIAYAFIFPALITTAFRIWIRARDHVLGYDDVAISLAACLSIVLSALSIEGVRHGKGRHIWYLDDSQTATIGKLSWINQIVLFCAICLIKISVCLLVLRIKNTKGLRYFLYAVMALLVVTTIIPIIALCIECRPIEGFWHRTIGHCHSPDFRIYSIYLQAAYSVLTDLLCSLLPILIVWNLQLALNKKVGVCVVMGMGLVATAFAAVRAASLSTTTTDTTYAYTYTGSWMIIETNLGIIATNLAPMRGVVNLFRRRVVQYSQNRSHMHTLSKSGGGGNPTHDSVYGRRSERDMLADAEARRRPTSSGGGSDQSEIPLKAILQTRTYDVTDHDVHSIQERA</sequence>
<protein>
    <recommendedName>
        <fullName evidence="8">Rhodopsin domain-containing protein</fullName>
    </recommendedName>
</protein>
<evidence type="ECO:0000259" key="8">
    <source>
        <dbReference type="Pfam" id="PF20684"/>
    </source>
</evidence>
<evidence type="ECO:0000256" key="7">
    <source>
        <dbReference type="SAM" id="Phobius"/>
    </source>
</evidence>
<dbReference type="Proteomes" id="UP000309340">
    <property type="component" value="Unassembled WGS sequence"/>
</dbReference>
<name>A0A4U0Y392_9PEZI</name>
<dbReference type="InterPro" id="IPR049326">
    <property type="entry name" value="Rhodopsin_dom_fungi"/>
</dbReference>
<dbReference type="GO" id="GO:0016020">
    <property type="term" value="C:membrane"/>
    <property type="evidence" value="ECO:0007669"/>
    <property type="project" value="UniProtKB-SubCell"/>
</dbReference>
<dbReference type="PANTHER" id="PTHR33048">
    <property type="entry name" value="PTH11-LIKE INTEGRAL MEMBRANE PROTEIN (AFU_ORTHOLOGUE AFUA_5G11245)"/>
    <property type="match status" value="1"/>
</dbReference>
<evidence type="ECO:0000256" key="2">
    <source>
        <dbReference type="ARBA" id="ARBA00022692"/>
    </source>
</evidence>
<evidence type="ECO:0000313" key="10">
    <source>
        <dbReference type="Proteomes" id="UP000309340"/>
    </source>
</evidence>
<feature type="transmembrane region" description="Helical" evidence="7">
    <location>
        <begin position="52"/>
        <end position="69"/>
    </location>
</feature>
<evidence type="ECO:0000256" key="6">
    <source>
        <dbReference type="SAM" id="MobiDB-lite"/>
    </source>
</evidence>
<evidence type="ECO:0000256" key="4">
    <source>
        <dbReference type="ARBA" id="ARBA00023136"/>
    </source>
</evidence>
<organism evidence="9 10">
    <name type="scientific">Friedmanniomyces simplex</name>
    <dbReference type="NCBI Taxonomy" id="329884"/>
    <lineage>
        <taxon>Eukaryota</taxon>
        <taxon>Fungi</taxon>
        <taxon>Dikarya</taxon>
        <taxon>Ascomycota</taxon>
        <taxon>Pezizomycotina</taxon>
        <taxon>Dothideomycetes</taxon>
        <taxon>Dothideomycetidae</taxon>
        <taxon>Mycosphaerellales</taxon>
        <taxon>Teratosphaeriaceae</taxon>
        <taxon>Friedmanniomyces</taxon>
    </lineage>
</organism>
<evidence type="ECO:0000256" key="3">
    <source>
        <dbReference type="ARBA" id="ARBA00022989"/>
    </source>
</evidence>
<dbReference type="STRING" id="329884.A0A4U0Y392"/>
<feature type="domain" description="Rhodopsin" evidence="8">
    <location>
        <begin position="37"/>
        <end position="270"/>
    </location>
</feature>
<feature type="transmembrane region" description="Helical" evidence="7">
    <location>
        <begin position="130"/>
        <end position="150"/>
    </location>
</feature>